<reference evidence="2 3" key="1">
    <citation type="submission" date="2015-03" db="EMBL/GenBank/DDBJ databases">
        <authorList>
            <consortium name="Pathogen Informatics"/>
        </authorList>
    </citation>
    <scope>NUCLEOTIDE SEQUENCE [LARGE SCALE GENOMIC DNA]</scope>
    <source>
        <strain evidence="2 3">P00601463</strain>
    </source>
</reference>
<evidence type="ECO:0000313" key="2">
    <source>
        <dbReference type="EMBL" id="COW05304.1"/>
    </source>
</evidence>
<proteinExistence type="predicted"/>
<evidence type="ECO:0000313" key="3">
    <source>
        <dbReference type="Proteomes" id="UP000048600"/>
    </source>
</evidence>
<sequence>MVCRVEPLRFGQQRLLGVGIGSQLGLLLGGGGIASREEGVLRGLEATPQGVVHILARASRRFPVGEQLAELRAGGGPVRRLGQLLGPFTKPFLALPDAGSLTVQFGEVGPSPPVERIAGRRVALPQRVIDLAVHTANRLPFIEDCPQPVTGDLPLCRVGGQLLGFGGQRLFTGGLGGSMFLASGAVGGSDDLRAITNACQPVCQRVDIAQHACRRQRFGQRDRMGFDLACVAGAGRQPLVHQHDFGAQVIESPAEMGKRGFGIAGLPGADDTLAARTDQPHRAVVVDTAETVRVAGRVRTHRVGGGSRHRPGAGTRSRAGHRRGSRLGGRPGRIVAAGLVGRHALVTYLATLRAYAAHLPREAAPMWSARCPHPVLPPFPTVLKQVLRPLDRLFVAIFADRGCHGPVLFRHP</sequence>
<feature type="compositionally biased region" description="Basic residues" evidence="1">
    <location>
        <begin position="301"/>
        <end position="311"/>
    </location>
</feature>
<accession>A0A655INE0</accession>
<dbReference type="EMBL" id="CHKL01000112">
    <property type="protein sequence ID" value="COW05304.1"/>
    <property type="molecule type" value="Genomic_DNA"/>
</dbReference>
<organism evidence="2 3">
    <name type="scientific">Mycobacterium tuberculosis</name>
    <dbReference type="NCBI Taxonomy" id="1773"/>
    <lineage>
        <taxon>Bacteria</taxon>
        <taxon>Bacillati</taxon>
        <taxon>Actinomycetota</taxon>
        <taxon>Actinomycetes</taxon>
        <taxon>Mycobacteriales</taxon>
        <taxon>Mycobacteriaceae</taxon>
        <taxon>Mycobacterium</taxon>
        <taxon>Mycobacterium tuberculosis complex</taxon>
    </lineage>
</organism>
<name>A0A655INE0_MYCTX</name>
<feature type="region of interest" description="Disordered" evidence="1">
    <location>
        <begin position="301"/>
        <end position="329"/>
    </location>
</feature>
<gene>
    <name evidence="2" type="ORF">ERS007741_01326</name>
</gene>
<evidence type="ECO:0000256" key="1">
    <source>
        <dbReference type="SAM" id="MobiDB-lite"/>
    </source>
</evidence>
<protein>
    <submittedName>
        <fullName evidence="2">Uncharacterized protein</fullName>
    </submittedName>
</protein>
<dbReference type="AlphaFoldDB" id="A0A655INE0"/>
<dbReference type="Proteomes" id="UP000048600">
    <property type="component" value="Unassembled WGS sequence"/>
</dbReference>